<dbReference type="EMBL" id="QTUC01000001">
    <property type="protein sequence ID" value="REF37511.1"/>
    <property type="molecule type" value="Genomic_DNA"/>
</dbReference>
<dbReference type="AlphaFoldDB" id="A0A3D9VJJ2"/>
<keyword evidence="3" id="KW-1185">Reference proteome</keyword>
<dbReference type="NCBIfam" id="TIGR03089">
    <property type="entry name" value="TIGR03089 family protein"/>
    <property type="match status" value="1"/>
</dbReference>
<feature type="domain" description="AMP-dependent synthetase/ligase" evidence="1">
    <location>
        <begin position="46"/>
        <end position="124"/>
    </location>
</feature>
<name>A0A3D9VJJ2_THECX</name>
<gene>
    <name evidence="2" type="ORF">DFJ64_2955</name>
</gene>
<evidence type="ECO:0000313" key="3">
    <source>
        <dbReference type="Proteomes" id="UP000256485"/>
    </source>
</evidence>
<reference evidence="2 3" key="1">
    <citation type="submission" date="2018-08" db="EMBL/GenBank/DDBJ databases">
        <title>Sequencing the genomes of 1000 actinobacteria strains.</title>
        <authorList>
            <person name="Klenk H.-P."/>
        </authorList>
    </citation>
    <scope>NUCLEOTIDE SEQUENCE [LARGE SCALE GENOMIC DNA]</scope>
    <source>
        <strain evidence="2 3">DSM 22891</strain>
    </source>
</reference>
<organism evidence="2 3">
    <name type="scientific">Thermasporomyces composti</name>
    <dbReference type="NCBI Taxonomy" id="696763"/>
    <lineage>
        <taxon>Bacteria</taxon>
        <taxon>Bacillati</taxon>
        <taxon>Actinomycetota</taxon>
        <taxon>Actinomycetes</taxon>
        <taxon>Propionibacteriales</taxon>
        <taxon>Nocardioidaceae</taxon>
        <taxon>Thermasporomyces</taxon>
    </lineage>
</organism>
<dbReference type="SUPFAM" id="SSF56801">
    <property type="entry name" value="Acetyl-CoA synthetase-like"/>
    <property type="match status" value="1"/>
</dbReference>
<dbReference type="InterPro" id="IPR000873">
    <property type="entry name" value="AMP-dep_synth/lig_dom"/>
</dbReference>
<dbReference type="Proteomes" id="UP000256485">
    <property type="component" value="Unassembled WGS sequence"/>
</dbReference>
<dbReference type="Gene3D" id="3.40.50.12780">
    <property type="entry name" value="N-terminal domain of ligase-like"/>
    <property type="match status" value="1"/>
</dbReference>
<dbReference type="Pfam" id="PF00501">
    <property type="entry name" value="AMP-binding"/>
    <property type="match status" value="1"/>
</dbReference>
<evidence type="ECO:0000259" key="1">
    <source>
        <dbReference type="Pfam" id="PF00501"/>
    </source>
</evidence>
<evidence type="ECO:0000313" key="2">
    <source>
        <dbReference type="EMBL" id="REF37511.1"/>
    </source>
</evidence>
<sequence>MVLRLVVSRRKPDGCDTLAHSGAKPALCSCDVASPRTPAELLATASDPSRPFLTFYDDATGERVELSYTTLDNWVAKTANLLQDTLGTQSRERVALLLPTHWLGAVWTLAAWTAGLVVDLADPTGAEVIVAAPERLTEALGAGGRDTVAVSLAPLGRGFTEPLPPGVLDYGVEVLSHADVFTPYEPPDEATPALITPQGDVLAGGALVELATRRADELGLQPGERLLTDANPAATDGYLDALLAPLARQASVVLVRNLDPATLERRVRQEKVTLTRLRSGQS</sequence>
<proteinExistence type="predicted"/>
<dbReference type="InterPro" id="IPR042099">
    <property type="entry name" value="ANL_N_sf"/>
</dbReference>
<comment type="caution">
    <text evidence="2">The sequence shown here is derived from an EMBL/GenBank/DDBJ whole genome shotgun (WGS) entry which is preliminary data.</text>
</comment>
<accession>A0A3D9VJJ2</accession>
<dbReference type="InterPro" id="IPR017523">
    <property type="entry name" value="Rv3268"/>
</dbReference>
<protein>
    <submittedName>
        <fullName evidence="2">Uncharacterized protein (TIGR03089 family)</fullName>
    </submittedName>
</protein>